<feature type="active site" evidence="9 10">
    <location>
        <position position="107"/>
    </location>
</feature>
<dbReference type="HAMAP" id="MF_00417">
    <property type="entry name" value="Pyrrolid_peptidase"/>
    <property type="match status" value="1"/>
</dbReference>
<dbReference type="PROSITE" id="PS01334">
    <property type="entry name" value="PYRASE_CYS"/>
    <property type="match status" value="1"/>
</dbReference>
<comment type="caution">
    <text evidence="12">The sequence shown here is derived from an EMBL/GenBank/DDBJ whole genome shotgun (WGS) entry which is preliminary data.</text>
</comment>
<evidence type="ECO:0000256" key="7">
    <source>
        <dbReference type="ARBA" id="ARBA00022801"/>
    </source>
</evidence>
<dbReference type="EMBL" id="CAKMTQ010000012">
    <property type="protein sequence ID" value="CAH1527004.1"/>
    <property type="molecule type" value="Genomic_DNA"/>
</dbReference>
<evidence type="ECO:0000256" key="6">
    <source>
        <dbReference type="ARBA" id="ARBA00022670"/>
    </source>
</evidence>
<feature type="active site" evidence="9 11">
    <location>
        <position position="170"/>
    </location>
</feature>
<evidence type="ECO:0000256" key="4">
    <source>
        <dbReference type="ARBA" id="ARBA00006641"/>
    </source>
</evidence>
<dbReference type="SUPFAM" id="SSF53182">
    <property type="entry name" value="Pyrrolidone carboxyl peptidase (pyroglutamate aminopeptidase)"/>
    <property type="match status" value="1"/>
</dbReference>
<keyword evidence="5 9" id="KW-0963">Cytoplasm</keyword>
<dbReference type="NCBIfam" id="TIGR00504">
    <property type="entry name" value="pyro_pdase"/>
    <property type="match status" value="1"/>
</dbReference>
<evidence type="ECO:0000256" key="1">
    <source>
        <dbReference type="ARBA" id="ARBA00001770"/>
    </source>
</evidence>
<evidence type="ECO:0000256" key="5">
    <source>
        <dbReference type="ARBA" id="ARBA00022490"/>
    </source>
</evidence>
<reference evidence="12" key="1">
    <citation type="submission" date="2022-01" db="EMBL/GenBank/DDBJ databases">
        <authorList>
            <person name="Lagorce A."/>
        </authorList>
    </citation>
    <scope>NUCLEOTIDE SEQUENCE</scope>
    <source>
        <strain evidence="12">Th15_F1_D04</strain>
    </source>
</reference>
<accession>A0AAU9Q6L9</accession>
<comment type="subunit">
    <text evidence="9">Homotetramer.</text>
</comment>
<evidence type="ECO:0000256" key="9">
    <source>
        <dbReference type="HAMAP-Rule" id="MF_00417"/>
    </source>
</evidence>
<dbReference type="InterPro" id="IPR033694">
    <property type="entry name" value="PGPEP1_Cys_AS"/>
</dbReference>
<feature type="active site" evidence="9">
    <location>
        <position position="192"/>
    </location>
</feature>
<dbReference type="PROSITE" id="PS01333">
    <property type="entry name" value="PYRASE_GLU"/>
    <property type="match status" value="1"/>
</dbReference>
<dbReference type="Gene3D" id="3.40.630.20">
    <property type="entry name" value="Peptidase C15, pyroglutamyl peptidase I-like"/>
    <property type="match status" value="1"/>
</dbReference>
<dbReference type="InterPro" id="IPR036440">
    <property type="entry name" value="Peptidase_C15-like_sf"/>
</dbReference>
<comment type="function">
    <text evidence="2 9">Removes 5-oxoproline from various penultimate amino acid residues except L-proline.</text>
</comment>
<evidence type="ECO:0000313" key="13">
    <source>
        <dbReference type="Proteomes" id="UP001295420"/>
    </source>
</evidence>
<dbReference type="InterPro" id="IPR000816">
    <property type="entry name" value="Peptidase_C15"/>
</dbReference>
<evidence type="ECO:0000256" key="10">
    <source>
        <dbReference type="PROSITE-ProRule" id="PRU10076"/>
    </source>
</evidence>
<evidence type="ECO:0000256" key="8">
    <source>
        <dbReference type="ARBA" id="ARBA00022807"/>
    </source>
</evidence>
<dbReference type="GO" id="GO:0006508">
    <property type="term" value="P:proteolysis"/>
    <property type="evidence" value="ECO:0007669"/>
    <property type="project" value="UniProtKB-KW"/>
</dbReference>
<proteinExistence type="inferred from homology"/>
<dbReference type="PANTHER" id="PTHR23402">
    <property type="entry name" value="PROTEASE FAMILY C15 PYROGLUTAMYL-PEPTIDASE I-RELATED"/>
    <property type="match status" value="1"/>
</dbReference>
<dbReference type="Pfam" id="PF01470">
    <property type="entry name" value="Peptidase_C15"/>
    <property type="match status" value="1"/>
</dbReference>
<dbReference type="CDD" id="cd00501">
    <property type="entry name" value="Peptidase_C15"/>
    <property type="match status" value="1"/>
</dbReference>
<comment type="subcellular location">
    <subcellularLocation>
        <location evidence="3 9">Cytoplasm</location>
    </subcellularLocation>
</comment>
<organism evidence="12 13">
    <name type="scientific">Vibrio owensii</name>
    <dbReference type="NCBI Taxonomy" id="696485"/>
    <lineage>
        <taxon>Bacteria</taxon>
        <taxon>Pseudomonadati</taxon>
        <taxon>Pseudomonadota</taxon>
        <taxon>Gammaproteobacteria</taxon>
        <taxon>Vibrionales</taxon>
        <taxon>Vibrionaceae</taxon>
        <taxon>Vibrio</taxon>
    </lineage>
</organism>
<keyword evidence="6 9" id="KW-0645">Protease</keyword>
<dbReference type="FunFam" id="3.40.630.20:FF:000001">
    <property type="entry name" value="Pyrrolidone-carboxylate peptidase"/>
    <property type="match status" value="1"/>
</dbReference>
<dbReference type="Proteomes" id="UP001295420">
    <property type="component" value="Unassembled WGS sequence"/>
</dbReference>
<keyword evidence="8 9" id="KW-0788">Thiol protease</keyword>
<comment type="catalytic activity">
    <reaction evidence="1 9 10">
        <text>Release of an N-terminal pyroglutamyl group from a polypeptide, the second amino acid generally not being Pro.</text>
        <dbReference type="EC" id="3.4.19.3"/>
    </reaction>
</comment>
<keyword evidence="7 9" id="KW-0378">Hydrolase</keyword>
<evidence type="ECO:0000256" key="11">
    <source>
        <dbReference type="PROSITE-ProRule" id="PRU10077"/>
    </source>
</evidence>
<dbReference type="GO" id="GO:0005829">
    <property type="term" value="C:cytosol"/>
    <property type="evidence" value="ECO:0007669"/>
    <property type="project" value="InterPro"/>
</dbReference>
<sequence length="239" mass="25907">MLGAITLNCCKFEFQSYVEQKLQRVTLMKKVLITGFEPFGGESVNPALEAVKRLEGKKLNGGEVVICQVPVTRYESIDTVVKAIEQYQPDIVITVGQAAGRAAITPERVAINVDDFRIPDNGGHQPIDEPVVQDGPDAYFTTLPIKAMTNALQNASIPCQVSNTAGTFVCNHLFYGIQHYLRDKSARHGFVHIPLLPEQDASGNQPTMSLDVIVEGLALLAQAAINNESDIAVTAGQIC</sequence>
<dbReference type="InterPro" id="IPR029762">
    <property type="entry name" value="PGP-I_bact-type"/>
</dbReference>
<dbReference type="InterPro" id="IPR016125">
    <property type="entry name" value="Peptidase_C15-like"/>
</dbReference>
<gene>
    <name evidence="9 12" type="primary">pcp</name>
    <name evidence="12" type="ORF">THF1D04_20488</name>
</gene>
<evidence type="ECO:0000313" key="12">
    <source>
        <dbReference type="EMBL" id="CAH1527004.1"/>
    </source>
</evidence>
<dbReference type="PRINTS" id="PR00706">
    <property type="entry name" value="PYROGLUPTASE"/>
</dbReference>
<dbReference type="GO" id="GO:0016920">
    <property type="term" value="F:pyroglutamyl-peptidase activity"/>
    <property type="evidence" value="ECO:0007669"/>
    <property type="project" value="UniProtKB-UniRule"/>
</dbReference>
<dbReference type="PANTHER" id="PTHR23402:SF1">
    <property type="entry name" value="PYROGLUTAMYL-PEPTIDASE I"/>
    <property type="match status" value="1"/>
</dbReference>
<comment type="similarity">
    <text evidence="4 9">Belongs to the peptidase C15 family.</text>
</comment>
<dbReference type="InterPro" id="IPR033693">
    <property type="entry name" value="PGPEP1_Glu_AS"/>
</dbReference>
<evidence type="ECO:0000256" key="3">
    <source>
        <dbReference type="ARBA" id="ARBA00004496"/>
    </source>
</evidence>
<name>A0AAU9Q6L9_9VIBR</name>
<protein>
    <recommendedName>
        <fullName evidence="9">Pyrrolidone-carboxylate peptidase</fullName>
        <ecNumber evidence="9">3.4.19.3</ecNumber>
    </recommendedName>
    <alternativeName>
        <fullName evidence="9">5-oxoprolyl-peptidase</fullName>
    </alternativeName>
    <alternativeName>
        <fullName evidence="9">Pyroglutamyl-peptidase I</fullName>
        <shortName evidence="9">PGP-I</shortName>
        <shortName evidence="9">Pyrase</shortName>
    </alternativeName>
</protein>
<dbReference type="AlphaFoldDB" id="A0AAU9Q6L9"/>
<dbReference type="EC" id="3.4.19.3" evidence="9"/>
<evidence type="ECO:0000256" key="2">
    <source>
        <dbReference type="ARBA" id="ARBA00002280"/>
    </source>
</evidence>
<dbReference type="PIRSF" id="PIRSF015592">
    <property type="entry name" value="Prld-crbxl_pptds"/>
    <property type="match status" value="1"/>
</dbReference>
<dbReference type="NCBIfam" id="NF009676">
    <property type="entry name" value="PRK13197.1"/>
    <property type="match status" value="1"/>
</dbReference>